<keyword evidence="1" id="KW-0472">Membrane</keyword>
<dbReference type="InterPro" id="IPR009597">
    <property type="entry name" value="DUF1206"/>
</dbReference>
<feature type="transmembrane region" description="Helical" evidence="1">
    <location>
        <begin position="29"/>
        <end position="48"/>
    </location>
</feature>
<feature type="domain" description="DUF1206" evidence="2">
    <location>
        <begin position="28"/>
        <end position="94"/>
    </location>
</feature>
<sequence length="275" mass="28239">MSGEAERREGIRAASKGGTGREVAARCGLVTRGVLYVLIGLLALRMAFGGGGQEADREGALQELAGKPFGSVLVWSVGIGLVCMMLWRLSEAVFGAAGPDGDKAGKRLASAGRTVFYGAVAFSALAFAAGSGDGRSGDEQSRDMTSRALELPGGPWWVGSVGAAIAVAGVVIAVRAALRTFRKHLAMDRVPEGVRKAVVILGVTGGVARGTVFAVAGAFLAYAAVRYDPAEAKGVDDTLRAFAGTPAGPWLLVAVAAGLVLFGLFSWAMAGWRRV</sequence>
<evidence type="ECO:0000313" key="3">
    <source>
        <dbReference type="EMBL" id="WTU78367.1"/>
    </source>
</evidence>
<feature type="transmembrane region" description="Helical" evidence="1">
    <location>
        <begin position="247"/>
        <end position="270"/>
    </location>
</feature>
<dbReference type="AlphaFoldDB" id="A0AAU2K2A6"/>
<reference evidence="3" key="1">
    <citation type="submission" date="2022-10" db="EMBL/GenBank/DDBJ databases">
        <title>The complete genomes of actinobacterial strains from the NBC collection.</title>
        <authorList>
            <person name="Joergensen T.S."/>
            <person name="Alvarez Arevalo M."/>
            <person name="Sterndorff E.B."/>
            <person name="Faurdal D."/>
            <person name="Vuksanovic O."/>
            <person name="Mourched A.-S."/>
            <person name="Charusanti P."/>
            <person name="Shaw S."/>
            <person name="Blin K."/>
            <person name="Weber T."/>
        </authorList>
    </citation>
    <scope>NUCLEOTIDE SEQUENCE</scope>
    <source>
        <strain evidence="3">NBC_00049</strain>
    </source>
</reference>
<evidence type="ECO:0000256" key="1">
    <source>
        <dbReference type="SAM" id="Phobius"/>
    </source>
</evidence>
<feature type="transmembrane region" description="Helical" evidence="1">
    <location>
        <begin position="108"/>
        <end position="129"/>
    </location>
</feature>
<name>A0AAU2K2A6_9ACTN</name>
<accession>A0AAU2K2A6</accession>
<feature type="transmembrane region" description="Helical" evidence="1">
    <location>
        <begin position="68"/>
        <end position="87"/>
    </location>
</feature>
<feature type="transmembrane region" description="Helical" evidence="1">
    <location>
        <begin position="156"/>
        <end position="178"/>
    </location>
</feature>
<feature type="domain" description="DUF1206" evidence="2">
    <location>
        <begin position="205"/>
        <end position="273"/>
    </location>
</feature>
<proteinExistence type="predicted"/>
<feature type="domain" description="DUF1206" evidence="2">
    <location>
        <begin position="111"/>
        <end position="178"/>
    </location>
</feature>
<evidence type="ECO:0000259" key="2">
    <source>
        <dbReference type="Pfam" id="PF06724"/>
    </source>
</evidence>
<keyword evidence="1" id="KW-1133">Transmembrane helix</keyword>
<protein>
    <submittedName>
        <fullName evidence="3">DUF1206 domain-containing protein</fullName>
    </submittedName>
</protein>
<keyword evidence="1" id="KW-0812">Transmembrane</keyword>
<gene>
    <name evidence="3" type="ORF">OG327_36510</name>
</gene>
<dbReference type="Pfam" id="PF06724">
    <property type="entry name" value="DUF1206"/>
    <property type="match status" value="3"/>
</dbReference>
<organism evidence="3">
    <name type="scientific">Streptomyces sp. NBC_00049</name>
    <dbReference type="NCBI Taxonomy" id="2903617"/>
    <lineage>
        <taxon>Bacteria</taxon>
        <taxon>Bacillati</taxon>
        <taxon>Actinomycetota</taxon>
        <taxon>Actinomycetes</taxon>
        <taxon>Kitasatosporales</taxon>
        <taxon>Streptomycetaceae</taxon>
        <taxon>Streptomyces</taxon>
    </lineage>
</organism>
<feature type="transmembrane region" description="Helical" evidence="1">
    <location>
        <begin position="198"/>
        <end position="227"/>
    </location>
</feature>
<dbReference type="EMBL" id="CP108264">
    <property type="protein sequence ID" value="WTU78367.1"/>
    <property type="molecule type" value="Genomic_DNA"/>
</dbReference>